<organism evidence="2">
    <name type="scientific">Wolbachia endosymbiont of Armadillidium arcangelii</name>
    <dbReference type="NCBI Taxonomy" id="3158571"/>
    <lineage>
        <taxon>Bacteria</taxon>
        <taxon>Pseudomonadati</taxon>
        <taxon>Pseudomonadota</taxon>
        <taxon>Alphaproteobacteria</taxon>
        <taxon>Rickettsiales</taxon>
        <taxon>Anaplasmataceae</taxon>
        <taxon>Wolbachieae</taxon>
        <taxon>Wolbachia</taxon>
    </lineage>
</organism>
<evidence type="ECO:0000313" key="2">
    <source>
        <dbReference type="EMBL" id="XBS67342.1"/>
    </source>
</evidence>
<sequence length="359" mass="41578">MSKNNNQQYKNYSEDYNGKIGIDTNGQKFQLIKNNSNPVYNYEVRDMDGNHIYNIREQCIPKFFNKIYKPAESKIFDKAPEAIEEVLQKVFSFQDEDIKYNIRYDDMSSQEKFQIQKDIHTAYENFKKLFDVNKPETTLNLEVNVFNNKNDYQKYNELAGIDADNAYGATDGKAIVVYKFAGMDFVLGHELGHVFQNELLTSMKNSLDSELVGNLIGSQVEKENKKDIDSGEIKEYQTEEYENPAHNEVRKSDEGDKNIVEEEEIEGDKLYNNKELYREKREVQKEAAKLDENTEESQSTQTSEPGIFSSLFRSFISWVFGTGEESESIELSQNSLYSDQLSNDLDESHYSQSDTNNIL</sequence>
<proteinExistence type="predicted"/>
<dbReference type="EMBL" id="CP157942">
    <property type="protein sequence ID" value="XBS67342.1"/>
    <property type="molecule type" value="Genomic_DNA"/>
</dbReference>
<accession>A0AAU7Q2G3</accession>
<keyword evidence="1" id="KW-0175">Coiled coil</keyword>
<name>A0AAU7Q2G3_9RICK</name>
<protein>
    <submittedName>
        <fullName evidence="2">Uncharacterized protein</fullName>
    </submittedName>
</protein>
<reference evidence="2" key="1">
    <citation type="submission" date="2024-06" db="EMBL/GenBank/DDBJ databases">
        <authorList>
            <person name="Dussert Y."/>
            <person name="Peccoud J."/>
            <person name="Pigeault R."/>
        </authorList>
    </citation>
    <scope>NUCLEOTIDE SEQUENCE</scope>
    <source>
        <strain evidence="2">WArc</strain>
    </source>
</reference>
<dbReference type="AlphaFoldDB" id="A0AAU7Q2G3"/>
<dbReference type="RefSeq" id="WP_349967904.1">
    <property type="nucleotide sequence ID" value="NZ_CP157942.1"/>
</dbReference>
<gene>
    <name evidence="2" type="ORF">ABLO99_01260</name>
</gene>
<evidence type="ECO:0000256" key="1">
    <source>
        <dbReference type="SAM" id="Coils"/>
    </source>
</evidence>
<dbReference type="Gene3D" id="3.40.30.160">
    <property type="entry name" value="Collagenase ColT, N-terminal domain"/>
    <property type="match status" value="1"/>
</dbReference>
<feature type="coiled-coil region" evidence="1">
    <location>
        <begin position="273"/>
        <end position="300"/>
    </location>
</feature>